<feature type="compositionally biased region" description="Polar residues" evidence="2">
    <location>
        <begin position="373"/>
        <end position="385"/>
    </location>
</feature>
<feature type="compositionally biased region" description="Acidic residues" evidence="2">
    <location>
        <begin position="351"/>
        <end position="371"/>
    </location>
</feature>
<dbReference type="OMA" id="HGHTRGA"/>
<evidence type="ECO:0000313" key="3">
    <source>
        <dbReference type="EMBL" id="EMF10978.1"/>
    </source>
</evidence>
<evidence type="ECO:0000256" key="1">
    <source>
        <dbReference type="SAM" id="Coils"/>
    </source>
</evidence>
<name>M3D0B7_SPHMS</name>
<dbReference type="GeneID" id="27903059"/>
<evidence type="ECO:0000256" key="2">
    <source>
        <dbReference type="SAM" id="MobiDB-lite"/>
    </source>
</evidence>
<evidence type="ECO:0000313" key="4">
    <source>
        <dbReference type="Proteomes" id="UP000016931"/>
    </source>
</evidence>
<organism evidence="3 4">
    <name type="scientific">Sphaerulina musiva (strain SO2202)</name>
    <name type="common">Poplar stem canker fungus</name>
    <name type="synonym">Septoria musiva</name>
    <dbReference type="NCBI Taxonomy" id="692275"/>
    <lineage>
        <taxon>Eukaryota</taxon>
        <taxon>Fungi</taxon>
        <taxon>Dikarya</taxon>
        <taxon>Ascomycota</taxon>
        <taxon>Pezizomycotina</taxon>
        <taxon>Dothideomycetes</taxon>
        <taxon>Dothideomycetidae</taxon>
        <taxon>Mycosphaerellales</taxon>
        <taxon>Mycosphaerellaceae</taxon>
        <taxon>Sphaerulina</taxon>
    </lineage>
</organism>
<dbReference type="AlphaFoldDB" id="M3D0B7"/>
<dbReference type="OrthoDB" id="5404651at2759"/>
<dbReference type="EMBL" id="KB456266">
    <property type="protein sequence ID" value="EMF10978.1"/>
    <property type="molecule type" value="Genomic_DNA"/>
</dbReference>
<dbReference type="eggNOG" id="ENOG502SZUB">
    <property type="taxonomic scope" value="Eukaryota"/>
</dbReference>
<protein>
    <submittedName>
        <fullName evidence="3">Uncharacterized protein</fullName>
    </submittedName>
</protein>
<accession>M3D0B7</accession>
<feature type="compositionally biased region" description="Polar residues" evidence="2">
    <location>
        <begin position="218"/>
        <end position="231"/>
    </location>
</feature>
<keyword evidence="1" id="KW-0175">Coiled coil</keyword>
<proteinExistence type="predicted"/>
<dbReference type="RefSeq" id="XP_016759099.1">
    <property type="nucleotide sequence ID" value="XM_016905922.1"/>
</dbReference>
<feature type="region of interest" description="Disordered" evidence="2">
    <location>
        <begin position="213"/>
        <end position="450"/>
    </location>
</feature>
<dbReference type="HOGENOM" id="CLU_550902_0_0_1"/>
<feature type="region of interest" description="Disordered" evidence="2">
    <location>
        <begin position="1"/>
        <end position="57"/>
    </location>
</feature>
<dbReference type="Proteomes" id="UP000016931">
    <property type="component" value="Unassembled WGS sequence"/>
</dbReference>
<sequence length="450" mass="49319">MSTQHSADGVALTPPPSTQVPPSNRSKTRTPTPPVSHISTPPPTGELPELSQTSSRLGGFASDMSEMELVKATPEELRTKVTELYAVVQEVKMSAAHHKLQYQMLAQSSAAQMERMSVEARMAQSENEVIHVADQARLAATPTTEDGFIPIHKGLYQHMCRDIQLLRDANVKLESENKKQRAILLQQEQEIASLTDKAALMAERIRANRESLQKYRRSQLSSHVEQQNTRSPYGASHRAAPLSRAHSQSQPFAALLQASEMASQESARAVKKGHTRNTHSMSSLPATPQRTQGLRHPPPFQTPRTQHQALQVPATAPQQRTNAMRTPDVYRQPSIPLPPRSPQSDGTVSASDDDAGGSEAETEIIDDDEVPESQASMIASQMLRTSQEDMEEKRESLAGRGMLDSSSNLRQTKLLGAIRKPNVRRGEDGPPAKRARTSPSIGLGISTARD</sequence>
<keyword evidence="4" id="KW-1185">Reference proteome</keyword>
<reference evidence="3 4" key="1">
    <citation type="journal article" date="2012" name="PLoS Pathog.">
        <title>Diverse lifestyles and strategies of plant pathogenesis encoded in the genomes of eighteen Dothideomycetes fungi.</title>
        <authorList>
            <person name="Ohm R.A."/>
            <person name="Feau N."/>
            <person name="Henrissat B."/>
            <person name="Schoch C.L."/>
            <person name="Horwitz B.A."/>
            <person name="Barry K.W."/>
            <person name="Condon B.J."/>
            <person name="Copeland A.C."/>
            <person name="Dhillon B."/>
            <person name="Glaser F."/>
            <person name="Hesse C.N."/>
            <person name="Kosti I."/>
            <person name="LaButti K."/>
            <person name="Lindquist E.A."/>
            <person name="Lucas S."/>
            <person name="Salamov A.A."/>
            <person name="Bradshaw R.E."/>
            <person name="Ciuffetti L."/>
            <person name="Hamelin R.C."/>
            <person name="Kema G.H.J."/>
            <person name="Lawrence C."/>
            <person name="Scott J.A."/>
            <person name="Spatafora J.W."/>
            <person name="Turgeon B.G."/>
            <person name="de Wit P.J.G.M."/>
            <person name="Zhong S."/>
            <person name="Goodwin S.B."/>
            <person name="Grigoriev I.V."/>
        </authorList>
    </citation>
    <scope>NUCLEOTIDE SEQUENCE [LARGE SCALE GENOMIC DNA]</scope>
    <source>
        <strain evidence="3 4">SO2202</strain>
    </source>
</reference>
<gene>
    <name evidence="3" type="ORF">SEPMUDRAFT_150034</name>
</gene>
<feature type="compositionally biased region" description="Polar residues" evidence="2">
    <location>
        <begin position="278"/>
        <end position="292"/>
    </location>
</feature>
<dbReference type="STRING" id="692275.M3D0B7"/>
<feature type="coiled-coil region" evidence="1">
    <location>
        <begin position="170"/>
        <end position="204"/>
    </location>
</feature>